<dbReference type="RefSeq" id="XP_022489688.1">
    <property type="nucleotide sequence ID" value="XM_022630222.1"/>
</dbReference>
<accession>A0A1F5LLZ6</accession>
<dbReference type="SUPFAM" id="SSF48264">
    <property type="entry name" value="Cytochrome P450"/>
    <property type="match status" value="1"/>
</dbReference>
<dbReference type="PRINTS" id="PR00385">
    <property type="entry name" value="P450"/>
</dbReference>
<name>A0A1F5LLZ6_PENAI</name>
<evidence type="ECO:0000256" key="5">
    <source>
        <dbReference type="ARBA" id="ARBA00023004"/>
    </source>
</evidence>
<dbReference type="Pfam" id="PF00067">
    <property type="entry name" value="p450"/>
    <property type="match status" value="1"/>
</dbReference>
<dbReference type="PRINTS" id="PR00463">
    <property type="entry name" value="EP450I"/>
</dbReference>
<dbReference type="GO" id="GO:0016705">
    <property type="term" value="F:oxidoreductase activity, acting on paired donors, with incorporation or reduction of molecular oxygen"/>
    <property type="evidence" value="ECO:0007669"/>
    <property type="project" value="InterPro"/>
</dbReference>
<dbReference type="OrthoDB" id="1103324at2759"/>
<dbReference type="AlphaFoldDB" id="A0A1F5LLZ6"/>
<evidence type="ECO:0000256" key="9">
    <source>
        <dbReference type="SAM" id="MobiDB-lite"/>
    </source>
</evidence>
<dbReference type="InterPro" id="IPR002401">
    <property type="entry name" value="Cyt_P450_E_grp-I"/>
</dbReference>
<dbReference type="GO" id="GO:0004497">
    <property type="term" value="F:monooxygenase activity"/>
    <property type="evidence" value="ECO:0007669"/>
    <property type="project" value="UniProtKB-KW"/>
</dbReference>
<feature type="compositionally biased region" description="Basic and acidic residues" evidence="9">
    <location>
        <begin position="361"/>
        <end position="371"/>
    </location>
</feature>
<dbReference type="PANTHER" id="PTHR46300">
    <property type="entry name" value="P450, PUTATIVE (EUROFUNG)-RELATED-RELATED"/>
    <property type="match status" value="1"/>
</dbReference>
<comment type="cofactor">
    <cofactor evidence="1 7">
        <name>heme</name>
        <dbReference type="ChEBI" id="CHEBI:30413"/>
    </cofactor>
</comment>
<sequence length="490" mass="56275">MPSHNAHIQFEKWAREYGPIYSLILGTKCLIVLSSDEAVKELLDKRSGLYSHRPEMYIGQTLCSGNLRLLMMGYGPTWRGFRKMVHGLLNVTTSKKYVPYQMLENRQMLYELLTQPEGFLKHIRRYSNALTTTMVFGWRTPTYEDEKIVQLFNGFSEFAEINQTGTAAIIDFFPWLRYLPDFLLPTQRKAKELHRHEKALYLDHWLRAKEQIRQNTIKPCFCAGMYEAQKQDGFSDDQAAYISGTLLEAGSDTTSSTLYAFVQAMLLFPDVQQKAQTEIERFVGPNRLPVMEDLSELHYVRACMKETVRWMPTTILGAVPHAVTQDDEYKGYFIPKGAGVLNNVWGIHMDPKRHPNPRTFNPDRYHEDRQSFSDAAANPDPSKRDVFTFGAGRRICPGIHVAERSLFLGISRILWAFDIAPEVDSKGSPILPDPDRLTQGFVCMPEEFPAKITARSKERAELVVREWRDAERECLDPKTGQWVQSPVSAF</sequence>
<dbReference type="CDD" id="cd11065">
    <property type="entry name" value="CYP64-like"/>
    <property type="match status" value="1"/>
</dbReference>
<dbReference type="InterPro" id="IPR050364">
    <property type="entry name" value="Cytochrome_P450_fung"/>
</dbReference>
<evidence type="ECO:0000313" key="11">
    <source>
        <dbReference type="Proteomes" id="UP000177622"/>
    </source>
</evidence>
<dbReference type="Gene3D" id="1.10.630.10">
    <property type="entry name" value="Cytochrome P450"/>
    <property type="match status" value="1"/>
</dbReference>
<dbReference type="STRING" id="1835702.A0A1F5LLZ6"/>
<evidence type="ECO:0000256" key="3">
    <source>
        <dbReference type="ARBA" id="ARBA00022723"/>
    </source>
</evidence>
<reference evidence="10 11" key="1">
    <citation type="journal article" date="2016" name="Sci. Rep.">
        <title>Penicillium arizonense, a new, genome sequenced fungal species, reveals a high chemical diversity in secreted metabolites.</title>
        <authorList>
            <person name="Grijseels S."/>
            <person name="Nielsen J.C."/>
            <person name="Randelovic M."/>
            <person name="Nielsen J."/>
            <person name="Nielsen K.F."/>
            <person name="Workman M."/>
            <person name="Frisvad J.C."/>
        </authorList>
    </citation>
    <scope>NUCLEOTIDE SEQUENCE [LARGE SCALE GENOMIC DNA]</scope>
    <source>
        <strain evidence="10 11">CBS 141311</strain>
    </source>
</reference>
<keyword evidence="5 7" id="KW-0408">Iron</keyword>
<keyword evidence="4 8" id="KW-0560">Oxidoreductase</keyword>
<evidence type="ECO:0000256" key="6">
    <source>
        <dbReference type="ARBA" id="ARBA00023033"/>
    </source>
</evidence>
<keyword evidence="3 7" id="KW-0479">Metal-binding</keyword>
<keyword evidence="6 8" id="KW-0503">Monooxygenase</keyword>
<feature type="region of interest" description="Disordered" evidence="9">
    <location>
        <begin position="353"/>
        <end position="380"/>
    </location>
</feature>
<dbReference type="PROSITE" id="PS00086">
    <property type="entry name" value="CYTOCHROME_P450"/>
    <property type="match status" value="1"/>
</dbReference>
<dbReference type="InterPro" id="IPR017972">
    <property type="entry name" value="Cyt_P450_CS"/>
</dbReference>
<dbReference type="GO" id="GO:0005506">
    <property type="term" value="F:iron ion binding"/>
    <property type="evidence" value="ECO:0007669"/>
    <property type="project" value="InterPro"/>
</dbReference>
<evidence type="ECO:0000256" key="7">
    <source>
        <dbReference type="PIRSR" id="PIRSR602401-1"/>
    </source>
</evidence>
<dbReference type="InterPro" id="IPR001128">
    <property type="entry name" value="Cyt_P450"/>
</dbReference>
<dbReference type="GO" id="GO:0020037">
    <property type="term" value="F:heme binding"/>
    <property type="evidence" value="ECO:0007669"/>
    <property type="project" value="InterPro"/>
</dbReference>
<gene>
    <name evidence="10" type="ORF">PENARI_c006G02782</name>
</gene>
<comment type="similarity">
    <text evidence="2 8">Belongs to the cytochrome P450 family.</text>
</comment>
<evidence type="ECO:0000256" key="8">
    <source>
        <dbReference type="RuleBase" id="RU000461"/>
    </source>
</evidence>
<dbReference type="PANTHER" id="PTHR46300:SF2">
    <property type="entry name" value="CYTOCHROME P450 MONOOXYGENASE ALNH-RELATED"/>
    <property type="match status" value="1"/>
</dbReference>
<dbReference type="InterPro" id="IPR036396">
    <property type="entry name" value="Cyt_P450_sf"/>
</dbReference>
<organism evidence="10 11">
    <name type="scientific">Penicillium arizonense</name>
    <dbReference type="NCBI Taxonomy" id="1835702"/>
    <lineage>
        <taxon>Eukaryota</taxon>
        <taxon>Fungi</taxon>
        <taxon>Dikarya</taxon>
        <taxon>Ascomycota</taxon>
        <taxon>Pezizomycotina</taxon>
        <taxon>Eurotiomycetes</taxon>
        <taxon>Eurotiomycetidae</taxon>
        <taxon>Eurotiales</taxon>
        <taxon>Aspergillaceae</taxon>
        <taxon>Penicillium</taxon>
    </lineage>
</organism>
<feature type="binding site" description="axial binding residue" evidence="7">
    <location>
        <position position="396"/>
    </location>
    <ligand>
        <name>heme</name>
        <dbReference type="ChEBI" id="CHEBI:30413"/>
    </ligand>
    <ligandPart>
        <name>Fe</name>
        <dbReference type="ChEBI" id="CHEBI:18248"/>
    </ligandPart>
</feature>
<evidence type="ECO:0000256" key="2">
    <source>
        <dbReference type="ARBA" id="ARBA00010617"/>
    </source>
</evidence>
<evidence type="ECO:0000313" key="10">
    <source>
        <dbReference type="EMBL" id="OGE54252.1"/>
    </source>
</evidence>
<dbReference type="Proteomes" id="UP000177622">
    <property type="component" value="Unassembled WGS sequence"/>
</dbReference>
<evidence type="ECO:0008006" key="12">
    <source>
        <dbReference type="Google" id="ProtNLM"/>
    </source>
</evidence>
<keyword evidence="11" id="KW-1185">Reference proteome</keyword>
<evidence type="ECO:0000256" key="1">
    <source>
        <dbReference type="ARBA" id="ARBA00001971"/>
    </source>
</evidence>
<dbReference type="GO" id="GO:0043386">
    <property type="term" value="P:mycotoxin biosynthetic process"/>
    <property type="evidence" value="ECO:0007669"/>
    <property type="project" value="UniProtKB-ARBA"/>
</dbReference>
<comment type="caution">
    <text evidence="10">The sequence shown here is derived from an EMBL/GenBank/DDBJ whole genome shotgun (WGS) entry which is preliminary data.</text>
</comment>
<dbReference type="EMBL" id="LXJU01000006">
    <property type="protein sequence ID" value="OGE54252.1"/>
    <property type="molecule type" value="Genomic_DNA"/>
</dbReference>
<evidence type="ECO:0000256" key="4">
    <source>
        <dbReference type="ARBA" id="ARBA00023002"/>
    </source>
</evidence>
<proteinExistence type="inferred from homology"/>
<protein>
    <recommendedName>
        <fullName evidence="12">Cytochrome P450 monooxygenase</fullName>
    </recommendedName>
</protein>
<dbReference type="GeneID" id="34574956"/>
<keyword evidence="7 8" id="KW-0349">Heme</keyword>